<feature type="domain" description="F5/8 type C" evidence="7">
    <location>
        <begin position="1"/>
        <end position="109"/>
    </location>
</feature>
<keyword evidence="5" id="KW-0472">Membrane</keyword>
<feature type="non-terminal residue" evidence="8">
    <location>
        <position position="109"/>
    </location>
</feature>
<keyword evidence="4" id="KW-0130">Cell adhesion</keyword>
<dbReference type="PANTHER" id="PTHR46806">
    <property type="entry name" value="F5/8 TYPE C DOMAIN-CONTAINING PROTEIN"/>
    <property type="match status" value="1"/>
</dbReference>
<organism evidence="8 9">
    <name type="scientific">Xenotaenia resolanae</name>
    <dbReference type="NCBI Taxonomy" id="208358"/>
    <lineage>
        <taxon>Eukaryota</taxon>
        <taxon>Metazoa</taxon>
        <taxon>Chordata</taxon>
        <taxon>Craniata</taxon>
        <taxon>Vertebrata</taxon>
        <taxon>Euteleostomi</taxon>
        <taxon>Actinopterygii</taxon>
        <taxon>Neopterygii</taxon>
        <taxon>Teleostei</taxon>
        <taxon>Neoteleostei</taxon>
        <taxon>Acanthomorphata</taxon>
        <taxon>Ovalentaria</taxon>
        <taxon>Atherinomorphae</taxon>
        <taxon>Cyprinodontiformes</taxon>
        <taxon>Goodeidae</taxon>
        <taxon>Xenotaenia</taxon>
    </lineage>
</organism>
<evidence type="ECO:0000256" key="1">
    <source>
        <dbReference type="ARBA" id="ARBA00004184"/>
    </source>
</evidence>
<evidence type="ECO:0000313" key="9">
    <source>
        <dbReference type="Proteomes" id="UP001444071"/>
    </source>
</evidence>
<evidence type="ECO:0000256" key="4">
    <source>
        <dbReference type="ARBA" id="ARBA00022889"/>
    </source>
</evidence>
<evidence type="ECO:0000256" key="6">
    <source>
        <dbReference type="ARBA" id="ARBA00023157"/>
    </source>
</evidence>
<comment type="caution">
    <text evidence="8">The sequence shown here is derived from an EMBL/GenBank/DDBJ whole genome shotgun (WGS) entry which is preliminary data.</text>
</comment>
<dbReference type="InterPro" id="IPR008979">
    <property type="entry name" value="Galactose-bd-like_sf"/>
</dbReference>
<name>A0ABV0WGZ1_9TELE</name>
<dbReference type="EMBL" id="JAHRIM010045369">
    <property type="protein sequence ID" value="MEQ2268148.1"/>
    <property type="molecule type" value="Genomic_DNA"/>
</dbReference>
<evidence type="ECO:0000256" key="5">
    <source>
        <dbReference type="ARBA" id="ARBA00023136"/>
    </source>
</evidence>
<evidence type="ECO:0000256" key="2">
    <source>
        <dbReference type="ARBA" id="ARBA00004613"/>
    </source>
</evidence>
<comment type="subcellular location">
    <subcellularLocation>
        <location evidence="1">Endomembrane system</location>
        <topology evidence="1">Peripheral membrane protein</topology>
    </subcellularLocation>
    <subcellularLocation>
        <location evidence="2">Secreted</location>
    </subcellularLocation>
</comment>
<dbReference type="PROSITE" id="PS01285">
    <property type="entry name" value="FA58C_1"/>
    <property type="match status" value="1"/>
</dbReference>
<dbReference type="InterPro" id="IPR000421">
    <property type="entry name" value="FA58C"/>
</dbReference>
<dbReference type="CDD" id="cd00057">
    <property type="entry name" value="FA58C"/>
    <property type="match status" value="1"/>
</dbReference>
<evidence type="ECO:0000259" key="7">
    <source>
        <dbReference type="PROSITE" id="PS50022"/>
    </source>
</evidence>
<dbReference type="Pfam" id="PF00754">
    <property type="entry name" value="F5_F8_type_C"/>
    <property type="match status" value="1"/>
</dbReference>
<dbReference type="Proteomes" id="UP001444071">
    <property type="component" value="Unassembled WGS sequence"/>
</dbReference>
<keyword evidence="9" id="KW-1185">Reference proteome</keyword>
<protein>
    <submittedName>
        <fullName evidence="8">EGF-like repeat and discoidin I-like domain-containing protein 3</fullName>
    </submittedName>
</protein>
<dbReference type="SUPFAM" id="SSF49785">
    <property type="entry name" value="Galactose-binding domain-like"/>
    <property type="match status" value="1"/>
</dbReference>
<accession>A0ABV0WGZ1</accession>
<sequence length="109" mass="12147">MGMKSRLVSDRQITASSTFSTWGIDAFTWLPHYARLDKQGKTNAWIPATNARSEWLQVDLLAPKKITGIITQGAKDFGSIQFVSSFKVAHSNDGRTWTVLKDESTGKDK</sequence>
<keyword evidence="3" id="KW-0964">Secreted</keyword>
<gene>
    <name evidence="8" type="primary">EDIL3</name>
    <name evidence="8" type="ORF">XENORESO_016233</name>
</gene>
<reference evidence="8 9" key="1">
    <citation type="submission" date="2021-06" db="EMBL/GenBank/DDBJ databases">
        <authorList>
            <person name="Palmer J.M."/>
        </authorList>
    </citation>
    <scope>NUCLEOTIDE SEQUENCE [LARGE SCALE GENOMIC DNA]</scope>
    <source>
        <strain evidence="8 9">XR_2019</strain>
        <tissue evidence="8">Muscle</tissue>
    </source>
</reference>
<dbReference type="InterPro" id="IPR050633">
    <property type="entry name" value="Neuropilin_MCO_CoagFactor"/>
</dbReference>
<evidence type="ECO:0000313" key="8">
    <source>
        <dbReference type="EMBL" id="MEQ2268148.1"/>
    </source>
</evidence>
<dbReference type="PROSITE" id="PS50022">
    <property type="entry name" value="FA58C_3"/>
    <property type="match status" value="1"/>
</dbReference>
<proteinExistence type="predicted"/>
<keyword evidence="6" id="KW-1015">Disulfide bond</keyword>
<evidence type="ECO:0000256" key="3">
    <source>
        <dbReference type="ARBA" id="ARBA00022525"/>
    </source>
</evidence>
<dbReference type="Gene3D" id="2.60.120.260">
    <property type="entry name" value="Galactose-binding domain-like"/>
    <property type="match status" value="1"/>
</dbReference>
<dbReference type="PANTHER" id="PTHR46806:SF5">
    <property type="entry name" value="F5_8 TYPE C DOMAIN-CONTAINING PROTEIN"/>
    <property type="match status" value="1"/>
</dbReference>